<dbReference type="Proteomes" id="UP000182938">
    <property type="component" value="Chromosome"/>
</dbReference>
<dbReference type="Pfam" id="PF02720">
    <property type="entry name" value="DUF222"/>
    <property type="match status" value="1"/>
</dbReference>
<name>A0A1L3MHC8_9MICO</name>
<dbReference type="SMART" id="SM00507">
    <property type="entry name" value="HNHc"/>
    <property type="match status" value="1"/>
</dbReference>
<evidence type="ECO:0000313" key="3">
    <source>
        <dbReference type="Proteomes" id="UP000182938"/>
    </source>
</evidence>
<keyword evidence="3" id="KW-1185">Reference proteome</keyword>
<dbReference type="EMBL" id="CP013290">
    <property type="protein sequence ID" value="APH01624.1"/>
    <property type="molecule type" value="Genomic_DNA"/>
</dbReference>
<dbReference type="InterPro" id="IPR003870">
    <property type="entry name" value="DUF222"/>
</dbReference>
<accession>A0A1L3MHC8</accession>
<dbReference type="KEGG" id="jte:ASJ30_08835"/>
<dbReference type="AlphaFoldDB" id="A0A1L3MHC8"/>
<reference evidence="2 3" key="1">
    <citation type="submission" date="2015-11" db="EMBL/GenBank/DDBJ databases">
        <authorList>
            <person name="Zhang Y."/>
            <person name="Guo Z."/>
        </authorList>
    </citation>
    <scope>NUCLEOTIDE SEQUENCE [LARGE SCALE GENOMIC DNA]</scope>
    <source>
        <strain evidence="2 3">YFY001</strain>
    </source>
</reference>
<sequence>MDLTAPLDTLDATGVTGMIERLRELGGPVDEAEAIDEIAALERLKSAAAAAQARVTAALREGRVTREMDAGVPATERGRGLGDEIGLARRESATLGSRHLGLARALVDELPCTLAHLTAGTVCEWGATLLAKETAVLDPDDRRRVDAELADRLATMTPRQIERAARAMALAIDSRAMARRRARATADRRVSIRPQPDTMATVTGLLPVEQGVAAWAALRRDAEAAKAAGDERGIGQLMADLFVERLTGQAAADAVPVEVQLVISPGTLLGLDDVPASLPGHGPLPAGLARDLVLGVDGAGDDTAGDDAPRDGEASGRTWLRRIFTDEVGRVVATNPSRRSFPASLRRLLRVRDGVCRFPFCDAPIRHDDHVVSVTLGGATTAHNGQGLCARHNLTKARPGWRSATVEARAGGESSAASNAPEVMTLTPTGHRYGSPVPPVLERLPEPSLPDPSTAEAQLLSMLPCRDRTARRRRRVDVLRPDVLRPAATIELLDTG</sequence>
<dbReference type="CDD" id="cd00085">
    <property type="entry name" value="HNHc"/>
    <property type="match status" value="1"/>
</dbReference>
<dbReference type="InterPro" id="IPR003615">
    <property type="entry name" value="HNH_nuc"/>
</dbReference>
<evidence type="ECO:0000313" key="2">
    <source>
        <dbReference type="EMBL" id="APH01624.1"/>
    </source>
</evidence>
<dbReference type="RefSeq" id="WP_072624778.1">
    <property type="nucleotide sequence ID" value="NZ_CP013290.1"/>
</dbReference>
<protein>
    <recommendedName>
        <fullName evidence="1">HNH nuclease domain-containing protein</fullName>
    </recommendedName>
</protein>
<proteinExistence type="predicted"/>
<gene>
    <name evidence="2" type="ORF">ASJ30_08835</name>
</gene>
<evidence type="ECO:0000259" key="1">
    <source>
        <dbReference type="SMART" id="SM00507"/>
    </source>
</evidence>
<feature type="domain" description="HNH nuclease" evidence="1">
    <location>
        <begin position="344"/>
        <end position="394"/>
    </location>
</feature>
<organism evidence="2 3">
    <name type="scientific">Janibacter indicus</name>
    <dbReference type="NCBI Taxonomy" id="857417"/>
    <lineage>
        <taxon>Bacteria</taxon>
        <taxon>Bacillati</taxon>
        <taxon>Actinomycetota</taxon>
        <taxon>Actinomycetes</taxon>
        <taxon>Micrococcales</taxon>
        <taxon>Intrasporangiaceae</taxon>
        <taxon>Janibacter</taxon>
    </lineage>
</organism>